<evidence type="ECO:0008006" key="4">
    <source>
        <dbReference type="Google" id="ProtNLM"/>
    </source>
</evidence>
<keyword evidence="3" id="KW-1185">Reference proteome</keyword>
<accession>A0A2U8W148</accession>
<dbReference type="EMBL" id="CP029550">
    <property type="protein sequence ID" value="AWN39809.1"/>
    <property type="molecule type" value="Genomic_DNA"/>
</dbReference>
<dbReference type="Pfam" id="PF04391">
    <property type="entry name" value="DUF533"/>
    <property type="match status" value="1"/>
</dbReference>
<dbReference type="InterPro" id="IPR007486">
    <property type="entry name" value="YebE"/>
</dbReference>
<proteinExistence type="predicted"/>
<name>A0A2U8W148_9HYPH</name>
<organism evidence="2 3">
    <name type="scientific">Methylobacterium durans</name>
    <dbReference type="NCBI Taxonomy" id="2202825"/>
    <lineage>
        <taxon>Bacteria</taxon>
        <taxon>Pseudomonadati</taxon>
        <taxon>Pseudomonadota</taxon>
        <taxon>Alphaproteobacteria</taxon>
        <taxon>Hyphomicrobiales</taxon>
        <taxon>Methylobacteriaceae</taxon>
        <taxon>Methylobacterium</taxon>
    </lineage>
</organism>
<evidence type="ECO:0000313" key="2">
    <source>
        <dbReference type="EMBL" id="AWN39809.1"/>
    </source>
</evidence>
<gene>
    <name evidence="2" type="ORF">DK389_03735</name>
</gene>
<reference evidence="3" key="1">
    <citation type="submission" date="2018-05" db="EMBL/GenBank/DDBJ databases">
        <title>Complete Genome Sequence of Methylobacterium sp. 17SD2-17.</title>
        <authorList>
            <person name="Srinivasan S."/>
        </authorList>
    </citation>
    <scope>NUCLEOTIDE SEQUENCE [LARGE SCALE GENOMIC DNA]</scope>
    <source>
        <strain evidence="3">17SD2-17</strain>
    </source>
</reference>
<protein>
    <recommendedName>
        <fullName evidence="4">DUF533 domain-containing protein</fullName>
    </recommendedName>
</protein>
<dbReference type="RefSeq" id="WP_109887496.1">
    <property type="nucleotide sequence ID" value="NZ_CP029550.1"/>
</dbReference>
<feature type="region of interest" description="Disordered" evidence="1">
    <location>
        <begin position="8"/>
        <end position="34"/>
    </location>
</feature>
<evidence type="ECO:0000256" key="1">
    <source>
        <dbReference type="SAM" id="MobiDB-lite"/>
    </source>
</evidence>
<evidence type="ECO:0000313" key="3">
    <source>
        <dbReference type="Proteomes" id="UP000245926"/>
    </source>
</evidence>
<sequence>MFGERIQSLFRSAAPPEMEPPPTPSRGVPGGRRPDARTALIGSLGQKVLHAWLQNRHQTLVPLTLDLRSLKPEERLLVLRVVAASVAASGRAPDLGLADAALERIGAGDDGRRVLRELLERGDGPAPFAEVQAAGLGTVAYGASLLAIDQRSRINQLYLAYLAARLAVSDDAASSLHRRYRM</sequence>
<dbReference type="Proteomes" id="UP000245926">
    <property type="component" value="Chromosome"/>
</dbReference>
<dbReference type="AlphaFoldDB" id="A0A2U8W148"/>
<dbReference type="KEGG" id="mets:DK389_03735"/>
<dbReference type="OrthoDB" id="7284252at2"/>